<feature type="domain" description="TniQ" evidence="1">
    <location>
        <begin position="8"/>
        <end position="112"/>
    </location>
</feature>
<sequence>MTYQPNLPIDPVETLLSYTDRLSMMHTGRGMERLLSDCGIHKEHFISGRADAIIILAEATGHAAEDLQRNAVREFQRGASFRGEDVSKTFLSPRAARYCPVCVEGDGAKTERRQPYMGFS</sequence>
<dbReference type="Pfam" id="PF06527">
    <property type="entry name" value="TniQ"/>
    <property type="match status" value="1"/>
</dbReference>
<dbReference type="Proteomes" id="UP000005307">
    <property type="component" value="Chromosome"/>
</dbReference>
<dbReference type="EMBL" id="CP003740">
    <property type="protein sequence ID" value="AGI69429.1"/>
    <property type="molecule type" value="Genomic_DNA"/>
</dbReference>
<dbReference type="KEGG" id="oat:OAN307_c40060"/>
<keyword evidence="3" id="KW-1185">Reference proteome</keyword>
<organism evidence="2 3">
    <name type="scientific">Octadecabacter antarcticus 307</name>
    <dbReference type="NCBI Taxonomy" id="391626"/>
    <lineage>
        <taxon>Bacteria</taxon>
        <taxon>Pseudomonadati</taxon>
        <taxon>Pseudomonadota</taxon>
        <taxon>Alphaproteobacteria</taxon>
        <taxon>Rhodobacterales</taxon>
        <taxon>Roseobacteraceae</taxon>
        <taxon>Octadecabacter</taxon>
    </lineage>
</organism>
<dbReference type="RefSeq" id="WP_015501368.1">
    <property type="nucleotide sequence ID" value="NC_020911.1"/>
</dbReference>
<dbReference type="InterPro" id="IPR009492">
    <property type="entry name" value="TniQ"/>
</dbReference>
<evidence type="ECO:0000259" key="1">
    <source>
        <dbReference type="Pfam" id="PF06527"/>
    </source>
</evidence>
<proteinExistence type="predicted"/>
<dbReference type="HOGENOM" id="CLU_2047276_0_0_5"/>
<accession>M9R9W3</accession>
<protein>
    <recommendedName>
        <fullName evidence="1">TniQ domain-containing protein</fullName>
    </recommendedName>
</protein>
<gene>
    <name evidence="2" type="ORF">OAN307_c40060</name>
</gene>
<reference evidence="2 3" key="1">
    <citation type="journal article" date="2013" name="PLoS ONE">
        <title>Poles Apart: Arctic and Antarctic Octadecabacter strains Share High Genome Plasticity and a New Type of Xanthorhodopsin.</title>
        <authorList>
            <person name="Vollmers J."/>
            <person name="Voget S."/>
            <person name="Dietrich S."/>
            <person name="Gollnow K."/>
            <person name="Smits M."/>
            <person name="Meyer K."/>
            <person name="Brinkhoff T."/>
            <person name="Simon M."/>
            <person name="Daniel R."/>
        </authorList>
    </citation>
    <scope>NUCLEOTIDE SEQUENCE [LARGE SCALE GENOMIC DNA]</scope>
    <source>
        <strain evidence="2 3">307</strain>
    </source>
</reference>
<dbReference type="OrthoDB" id="7595282at2"/>
<name>M9R9W3_9RHOB</name>
<dbReference type="STRING" id="391626.OAN307_c40060"/>
<dbReference type="AlphaFoldDB" id="M9R9W3"/>
<evidence type="ECO:0000313" key="3">
    <source>
        <dbReference type="Proteomes" id="UP000005307"/>
    </source>
</evidence>
<evidence type="ECO:0000313" key="2">
    <source>
        <dbReference type="EMBL" id="AGI69429.1"/>
    </source>
</evidence>